<gene>
    <name evidence="3" type="ORF">FHS29_003891</name>
</gene>
<reference evidence="3 4" key="1">
    <citation type="submission" date="2020-08" db="EMBL/GenBank/DDBJ databases">
        <title>Genomic Encyclopedia of Type Strains, Phase III (KMG-III): the genomes of soil and plant-associated and newly described type strains.</title>
        <authorList>
            <person name="Whitman W."/>
        </authorList>
    </citation>
    <scope>NUCLEOTIDE SEQUENCE [LARGE SCALE GENOMIC DNA]</scope>
    <source>
        <strain evidence="3 4">CECT 8640</strain>
    </source>
</reference>
<dbReference type="Proteomes" id="UP000547510">
    <property type="component" value="Unassembled WGS sequence"/>
</dbReference>
<proteinExistence type="predicted"/>
<feature type="region of interest" description="Disordered" evidence="1">
    <location>
        <begin position="1"/>
        <end position="20"/>
    </location>
</feature>
<keyword evidence="4" id="KW-1185">Reference proteome</keyword>
<dbReference type="AlphaFoldDB" id="A0A841CMC5"/>
<feature type="transmembrane region" description="Helical" evidence="2">
    <location>
        <begin position="109"/>
        <end position="130"/>
    </location>
</feature>
<evidence type="ECO:0000256" key="2">
    <source>
        <dbReference type="SAM" id="Phobius"/>
    </source>
</evidence>
<organism evidence="3 4">
    <name type="scientific">Saccharothrix tamanrassetensis</name>
    <dbReference type="NCBI Taxonomy" id="1051531"/>
    <lineage>
        <taxon>Bacteria</taxon>
        <taxon>Bacillati</taxon>
        <taxon>Actinomycetota</taxon>
        <taxon>Actinomycetes</taxon>
        <taxon>Pseudonocardiales</taxon>
        <taxon>Pseudonocardiaceae</taxon>
        <taxon>Saccharothrix</taxon>
    </lineage>
</organism>
<accession>A0A841CMC5</accession>
<feature type="transmembrane region" description="Helical" evidence="2">
    <location>
        <begin position="142"/>
        <end position="165"/>
    </location>
</feature>
<sequence>MPPSETVGDASAMKRAWSPSRRDTMTRLDALLDEAGMRPGSVTCAAVLGVLVGIGTLIGGVLAVVVLVEPPAVGWVVLLAWSVVAVQVVASVLLTVGGMRLAMGIGRSALVTGAALELLVCGAYLLHALTLIAPDSDNAPEAVVISTAVPVAVATAAASSLLLTLRRTATGYLLLSRRTASGA</sequence>
<name>A0A841CMC5_9PSEU</name>
<protein>
    <recommendedName>
        <fullName evidence="5">Integral membrane protein</fullName>
    </recommendedName>
</protein>
<keyword evidence="2" id="KW-0472">Membrane</keyword>
<comment type="caution">
    <text evidence="3">The sequence shown here is derived from an EMBL/GenBank/DDBJ whole genome shotgun (WGS) entry which is preliminary data.</text>
</comment>
<feature type="transmembrane region" description="Helical" evidence="2">
    <location>
        <begin position="45"/>
        <end position="68"/>
    </location>
</feature>
<keyword evidence="2" id="KW-0812">Transmembrane</keyword>
<evidence type="ECO:0008006" key="5">
    <source>
        <dbReference type="Google" id="ProtNLM"/>
    </source>
</evidence>
<evidence type="ECO:0000313" key="4">
    <source>
        <dbReference type="Proteomes" id="UP000547510"/>
    </source>
</evidence>
<dbReference type="EMBL" id="JACHJN010000005">
    <property type="protein sequence ID" value="MBB5957298.1"/>
    <property type="molecule type" value="Genomic_DNA"/>
</dbReference>
<evidence type="ECO:0000256" key="1">
    <source>
        <dbReference type="SAM" id="MobiDB-lite"/>
    </source>
</evidence>
<evidence type="ECO:0000313" key="3">
    <source>
        <dbReference type="EMBL" id="MBB5957298.1"/>
    </source>
</evidence>
<dbReference type="RefSeq" id="WP_184692196.1">
    <property type="nucleotide sequence ID" value="NZ_JACHJN010000005.1"/>
</dbReference>
<keyword evidence="2" id="KW-1133">Transmembrane helix</keyword>
<feature type="transmembrane region" description="Helical" evidence="2">
    <location>
        <begin position="74"/>
        <end position="97"/>
    </location>
</feature>